<feature type="compositionally biased region" description="Basic and acidic residues" evidence="3">
    <location>
        <begin position="82"/>
        <end position="106"/>
    </location>
</feature>
<dbReference type="Proteomes" id="UP000289738">
    <property type="component" value="Chromosome B03"/>
</dbReference>
<feature type="region of interest" description="Disordered" evidence="3">
    <location>
        <begin position="1"/>
        <end position="32"/>
    </location>
</feature>
<dbReference type="PANTHER" id="PTHR47227">
    <property type="entry name" value="DNA-DIRECTED RNA POLYMERASE SUBUNIT K"/>
    <property type="match status" value="1"/>
</dbReference>
<dbReference type="PANTHER" id="PTHR47227:SF5">
    <property type="entry name" value="DNA-DIRECTED RNA POLYMERASES I, II, AND III SUBUNIT RPABC2"/>
    <property type="match status" value="1"/>
</dbReference>
<dbReference type="Gene3D" id="3.90.940.10">
    <property type="match status" value="1"/>
</dbReference>
<dbReference type="InterPro" id="IPR036161">
    <property type="entry name" value="RPB6/omega-like_sf"/>
</dbReference>
<dbReference type="GO" id="GO:0003899">
    <property type="term" value="F:DNA-directed RNA polymerase activity"/>
    <property type="evidence" value="ECO:0007669"/>
    <property type="project" value="InterPro"/>
</dbReference>
<feature type="compositionally biased region" description="Low complexity" evidence="3">
    <location>
        <begin position="1"/>
        <end position="15"/>
    </location>
</feature>
<feature type="compositionally biased region" description="Polar residues" evidence="3">
    <location>
        <begin position="67"/>
        <end position="81"/>
    </location>
</feature>
<dbReference type="AlphaFoldDB" id="A0A444ZXI7"/>
<sequence length="139" mass="15139">MSSRPTTMETATPTAPSRPSRGDDGNPAGYHLKFEGGCKPATFLSLTGLADDIAFSSDGEGKEEQGSDNNKNNDLISVQTSTDDKEREKESEKLSDEKMKKPQMTKYERAKILGTRALQISMDAPVMVPLNGETDPLEK</sequence>
<dbReference type="STRING" id="3818.A0A444ZXI7"/>
<keyword evidence="5" id="KW-1185">Reference proteome</keyword>
<feature type="region of interest" description="Disordered" evidence="3">
    <location>
        <begin position="54"/>
        <end position="106"/>
    </location>
</feature>
<dbReference type="GO" id="GO:0005665">
    <property type="term" value="C:RNA polymerase II, core complex"/>
    <property type="evidence" value="ECO:0007669"/>
    <property type="project" value="TreeGrafter"/>
</dbReference>
<evidence type="ECO:0000256" key="1">
    <source>
        <dbReference type="ARBA" id="ARBA00022478"/>
    </source>
</evidence>
<dbReference type="GO" id="GO:0003677">
    <property type="term" value="F:DNA binding"/>
    <property type="evidence" value="ECO:0007669"/>
    <property type="project" value="InterPro"/>
</dbReference>
<organism evidence="4 5">
    <name type="scientific">Arachis hypogaea</name>
    <name type="common">Peanut</name>
    <dbReference type="NCBI Taxonomy" id="3818"/>
    <lineage>
        <taxon>Eukaryota</taxon>
        <taxon>Viridiplantae</taxon>
        <taxon>Streptophyta</taxon>
        <taxon>Embryophyta</taxon>
        <taxon>Tracheophyta</taxon>
        <taxon>Spermatophyta</taxon>
        <taxon>Magnoliopsida</taxon>
        <taxon>eudicotyledons</taxon>
        <taxon>Gunneridae</taxon>
        <taxon>Pentapetalae</taxon>
        <taxon>rosids</taxon>
        <taxon>fabids</taxon>
        <taxon>Fabales</taxon>
        <taxon>Fabaceae</taxon>
        <taxon>Papilionoideae</taxon>
        <taxon>50 kb inversion clade</taxon>
        <taxon>dalbergioids sensu lato</taxon>
        <taxon>Dalbergieae</taxon>
        <taxon>Pterocarpus clade</taxon>
        <taxon>Arachis</taxon>
    </lineage>
</organism>
<dbReference type="GO" id="GO:0006360">
    <property type="term" value="P:transcription by RNA polymerase I"/>
    <property type="evidence" value="ECO:0007669"/>
    <property type="project" value="TreeGrafter"/>
</dbReference>
<protein>
    <submittedName>
        <fullName evidence="4">Uncharacterized protein</fullName>
    </submittedName>
</protein>
<dbReference type="GO" id="GO:0042797">
    <property type="term" value="P:tRNA transcription by RNA polymerase III"/>
    <property type="evidence" value="ECO:0007669"/>
    <property type="project" value="TreeGrafter"/>
</dbReference>
<evidence type="ECO:0000256" key="2">
    <source>
        <dbReference type="ARBA" id="ARBA00023163"/>
    </source>
</evidence>
<gene>
    <name evidence="4" type="ORF">Ahy_B03g063514</name>
</gene>
<dbReference type="GO" id="GO:0005666">
    <property type="term" value="C:RNA polymerase III complex"/>
    <property type="evidence" value="ECO:0007669"/>
    <property type="project" value="TreeGrafter"/>
</dbReference>
<dbReference type="SUPFAM" id="SSF63562">
    <property type="entry name" value="RPB6/omega subunit-like"/>
    <property type="match status" value="1"/>
</dbReference>
<reference evidence="4 5" key="1">
    <citation type="submission" date="2019-01" db="EMBL/GenBank/DDBJ databases">
        <title>Sequencing of cultivated peanut Arachis hypogaea provides insights into genome evolution and oil improvement.</title>
        <authorList>
            <person name="Chen X."/>
        </authorList>
    </citation>
    <scope>NUCLEOTIDE SEQUENCE [LARGE SCALE GENOMIC DNA]</scope>
    <source>
        <strain evidence="5">cv. Fuhuasheng</strain>
        <tissue evidence="4">Leaves</tissue>
    </source>
</reference>
<name>A0A444ZXI7_ARAHY</name>
<accession>A0A444ZXI7</accession>
<keyword evidence="2" id="KW-0804">Transcription</keyword>
<dbReference type="GO" id="GO:0005736">
    <property type="term" value="C:RNA polymerase I complex"/>
    <property type="evidence" value="ECO:0007669"/>
    <property type="project" value="TreeGrafter"/>
</dbReference>
<evidence type="ECO:0000256" key="3">
    <source>
        <dbReference type="SAM" id="MobiDB-lite"/>
    </source>
</evidence>
<dbReference type="GO" id="GO:0006366">
    <property type="term" value="P:transcription by RNA polymerase II"/>
    <property type="evidence" value="ECO:0007669"/>
    <property type="project" value="TreeGrafter"/>
</dbReference>
<comment type="caution">
    <text evidence="4">The sequence shown here is derived from an EMBL/GenBank/DDBJ whole genome shotgun (WGS) entry which is preliminary data.</text>
</comment>
<keyword evidence="1" id="KW-0240">DNA-directed RNA polymerase</keyword>
<evidence type="ECO:0000313" key="5">
    <source>
        <dbReference type="Proteomes" id="UP000289738"/>
    </source>
</evidence>
<proteinExistence type="predicted"/>
<evidence type="ECO:0000313" key="4">
    <source>
        <dbReference type="EMBL" id="RYR18897.1"/>
    </source>
</evidence>
<dbReference type="EMBL" id="SDMP01000013">
    <property type="protein sequence ID" value="RYR18897.1"/>
    <property type="molecule type" value="Genomic_DNA"/>
</dbReference>